<proteinExistence type="predicted"/>
<keyword evidence="5" id="KW-1185">Reference proteome</keyword>
<dbReference type="SUPFAM" id="SSF81382">
    <property type="entry name" value="Skp1 dimerisation domain-like"/>
    <property type="match status" value="1"/>
</dbReference>
<evidence type="ECO:0000259" key="3">
    <source>
        <dbReference type="Pfam" id="PF03931"/>
    </source>
</evidence>
<dbReference type="InterPro" id="IPR016073">
    <property type="entry name" value="Skp1_comp_POZ"/>
</dbReference>
<dbReference type="Pfam" id="PF01466">
    <property type="entry name" value="Skp1"/>
    <property type="match status" value="1"/>
</dbReference>
<comment type="pathway">
    <text evidence="1">Protein modification; protein ubiquitination.</text>
</comment>
<evidence type="ECO:0000259" key="2">
    <source>
        <dbReference type="Pfam" id="PF01466"/>
    </source>
</evidence>
<accession>A0A6G1D517</accession>
<dbReference type="InterPro" id="IPR011333">
    <property type="entry name" value="SKP1/BTB/POZ_sf"/>
</dbReference>
<evidence type="ECO:0000256" key="1">
    <source>
        <dbReference type="ARBA" id="ARBA00004906"/>
    </source>
</evidence>
<dbReference type="EMBL" id="SPHZ02000007">
    <property type="protein sequence ID" value="KAF0906833.1"/>
    <property type="molecule type" value="Genomic_DNA"/>
</dbReference>
<sequence length="197" mass="21185">MEEGKGEKPVAAAAVEKKGVFAGVWEAVQRAPAADAGKREEESGRMITLQSSDGKLAKVTEASARLSKFIAKMIDDNCADPYVPLPNVDYKTLVADTIKGKTPEEIRTAFNIENDLTDQDKEEILQENARAFEVYKPVPGAATAATMSIAETGDWVAADFGEDGVPPFAGVDPDPGSGAATWMQICEMAKYHTIKQF</sequence>
<feature type="domain" description="SKP1 component dimerisation" evidence="2">
    <location>
        <begin position="94"/>
        <end position="131"/>
    </location>
</feature>
<dbReference type="OrthoDB" id="652070at2759"/>
<dbReference type="InterPro" id="IPR036296">
    <property type="entry name" value="SKP1-like_dim_sf"/>
</dbReference>
<dbReference type="PANTHER" id="PTHR11165">
    <property type="entry name" value="SKP1"/>
    <property type="match status" value="1"/>
</dbReference>
<evidence type="ECO:0000313" key="4">
    <source>
        <dbReference type="EMBL" id="KAF0906833.1"/>
    </source>
</evidence>
<evidence type="ECO:0000313" key="5">
    <source>
        <dbReference type="Proteomes" id="UP000479710"/>
    </source>
</evidence>
<dbReference type="AlphaFoldDB" id="A0A6G1D517"/>
<dbReference type="Pfam" id="PF03931">
    <property type="entry name" value="Skp1_POZ"/>
    <property type="match status" value="1"/>
</dbReference>
<reference evidence="4 5" key="1">
    <citation type="submission" date="2019-11" db="EMBL/GenBank/DDBJ databases">
        <title>Whole genome sequence of Oryza granulata.</title>
        <authorList>
            <person name="Li W."/>
        </authorList>
    </citation>
    <scope>NUCLEOTIDE SEQUENCE [LARGE SCALE GENOMIC DNA]</scope>
    <source>
        <strain evidence="5">cv. Menghai</strain>
        <tissue evidence="4">Leaf</tissue>
    </source>
</reference>
<organism evidence="4 5">
    <name type="scientific">Oryza meyeriana var. granulata</name>
    <dbReference type="NCBI Taxonomy" id="110450"/>
    <lineage>
        <taxon>Eukaryota</taxon>
        <taxon>Viridiplantae</taxon>
        <taxon>Streptophyta</taxon>
        <taxon>Embryophyta</taxon>
        <taxon>Tracheophyta</taxon>
        <taxon>Spermatophyta</taxon>
        <taxon>Magnoliopsida</taxon>
        <taxon>Liliopsida</taxon>
        <taxon>Poales</taxon>
        <taxon>Poaceae</taxon>
        <taxon>BOP clade</taxon>
        <taxon>Oryzoideae</taxon>
        <taxon>Oryzeae</taxon>
        <taxon>Oryzinae</taxon>
        <taxon>Oryza</taxon>
        <taxon>Oryza meyeriana</taxon>
    </lineage>
</organism>
<protein>
    <recommendedName>
        <fullName evidence="6">SKP1 component dimerisation domain-containing protein</fullName>
    </recommendedName>
</protein>
<name>A0A6G1D517_9ORYZ</name>
<evidence type="ECO:0008006" key="6">
    <source>
        <dbReference type="Google" id="ProtNLM"/>
    </source>
</evidence>
<dbReference type="SUPFAM" id="SSF54695">
    <property type="entry name" value="POZ domain"/>
    <property type="match status" value="1"/>
</dbReference>
<comment type="caution">
    <text evidence="4">The sequence shown here is derived from an EMBL/GenBank/DDBJ whole genome shotgun (WGS) entry which is preliminary data.</text>
</comment>
<dbReference type="Proteomes" id="UP000479710">
    <property type="component" value="Unassembled WGS sequence"/>
</dbReference>
<feature type="domain" description="SKP1 component POZ" evidence="3">
    <location>
        <begin position="46"/>
        <end position="93"/>
    </location>
</feature>
<dbReference type="InterPro" id="IPR016897">
    <property type="entry name" value="SKP1"/>
</dbReference>
<dbReference type="GO" id="GO:0006511">
    <property type="term" value="P:ubiquitin-dependent protein catabolic process"/>
    <property type="evidence" value="ECO:0007669"/>
    <property type="project" value="InterPro"/>
</dbReference>
<gene>
    <name evidence="4" type="ORF">E2562_013231</name>
</gene>
<dbReference type="Gene3D" id="3.30.710.10">
    <property type="entry name" value="Potassium Channel Kv1.1, Chain A"/>
    <property type="match status" value="1"/>
</dbReference>
<dbReference type="InterPro" id="IPR016072">
    <property type="entry name" value="Skp1_comp_dimer"/>
</dbReference>